<proteinExistence type="predicted"/>
<organism evidence="2 3">
    <name type="scientific">Ancylostoma caninum</name>
    <name type="common">Dog hookworm</name>
    <dbReference type="NCBI Taxonomy" id="29170"/>
    <lineage>
        <taxon>Eukaryota</taxon>
        <taxon>Metazoa</taxon>
        <taxon>Ecdysozoa</taxon>
        <taxon>Nematoda</taxon>
        <taxon>Chromadorea</taxon>
        <taxon>Rhabditida</taxon>
        <taxon>Rhabditina</taxon>
        <taxon>Rhabditomorpha</taxon>
        <taxon>Strongyloidea</taxon>
        <taxon>Ancylostomatidae</taxon>
        <taxon>Ancylostomatinae</taxon>
        <taxon>Ancylostoma</taxon>
    </lineage>
</organism>
<dbReference type="OrthoDB" id="5823666at2759"/>
<evidence type="ECO:0000256" key="1">
    <source>
        <dbReference type="SAM" id="Phobius"/>
    </source>
</evidence>
<feature type="transmembrane region" description="Helical" evidence="1">
    <location>
        <begin position="12"/>
        <end position="31"/>
    </location>
</feature>
<keyword evidence="3" id="KW-1185">Reference proteome</keyword>
<evidence type="ECO:0000313" key="2">
    <source>
        <dbReference type="EMBL" id="RCN39906.1"/>
    </source>
</evidence>
<dbReference type="EMBL" id="JOJR01000314">
    <property type="protein sequence ID" value="RCN39906.1"/>
    <property type="molecule type" value="Genomic_DNA"/>
</dbReference>
<name>A0A368G651_ANCCA</name>
<dbReference type="Proteomes" id="UP000252519">
    <property type="component" value="Unassembled WGS sequence"/>
</dbReference>
<comment type="caution">
    <text evidence="2">The sequence shown here is derived from an EMBL/GenBank/DDBJ whole genome shotgun (WGS) entry which is preliminary data.</text>
</comment>
<keyword evidence="1" id="KW-0472">Membrane</keyword>
<accession>A0A368G651</accession>
<keyword evidence="1" id="KW-0812">Transmembrane</keyword>
<gene>
    <name evidence="2" type="ORF">ANCCAN_14176</name>
</gene>
<sequence length="149" mass="17065">MRSHLHQPNSTIARIYELFFVGSFINSTSTITVYLAYMYAGIFFAILIFSVSMVILWRQADKWKKYTDHICAGYHYYSKIKKITQVSTRTLIENAPFIEIASIFEIAPFIQIAAFVEVTPLIEIAPFIEVREIEGGVAEVRTLAQIVTF</sequence>
<protein>
    <submittedName>
        <fullName evidence="2">Uncharacterized protein</fullName>
    </submittedName>
</protein>
<feature type="transmembrane region" description="Helical" evidence="1">
    <location>
        <begin position="37"/>
        <end position="57"/>
    </location>
</feature>
<keyword evidence="1" id="KW-1133">Transmembrane helix</keyword>
<evidence type="ECO:0000313" key="3">
    <source>
        <dbReference type="Proteomes" id="UP000252519"/>
    </source>
</evidence>
<dbReference type="AlphaFoldDB" id="A0A368G651"/>
<reference evidence="2 3" key="1">
    <citation type="submission" date="2014-10" db="EMBL/GenBank/DDBJ databases">
        <title>Draft genome of the hookworm Ancylostoma caninum.</title>
        <authorList>
            <person name="Mitreva M."/>
        </authorList>
    </citation>
    <scope>NUCLEOTIDE SEQUENCE [LARGE SCALE GENOMIC DNA]</scope>
    <source>
        <strain evidence="2 3">Baltimore</strain>
    </source>
</reference>